<reference evidence="2 3" key="1">
    <citation type="journal article" date="2020" name="Nat. Food">
        <title>A phased Vanilla planifolia genome enables genetic improvement of flavour and production.</title>
        <authorList>
            <person name="Hasing T."/>
            <person name="Tang H."/>
            <person name="Brym M."/>
            <person name="Khazi F."/>
            <person name="Huang T."/>
            <person name="Chambers A.H."/>
        </authorList>
    </citation>
    <scope>NUCLEOTIDE SEQUENCE [LARGE SCALE GENOMIC DNA]</scope>
    <source>
        <tissue evidence="2">Leaf</tissue>
    </source>
</reference>
<name>A0A835QFQ3_VANPL</name>
<evidence type="ECO:0000313" key="3">
    <source>
        <dbReference type="Proteomes" id="UP000639772"/>
    </source>
</evidence>
<evidence type="ECO:0000313" key="2">
    <source>
        <dbReference type="EMBL" id="KAG0467928.1"/>
    </source>
</evidence>
<proteinExistence type="predicted"/>
<comment type="caution">
    <text evidence="2">The sequence shown here is derived from an EMBL/GenBank/DDBJ whole genome shotgun (WGS) entry which is preliminary data.</text>
</comment>
<organism evidence="2 3">
    <name type="scientific">Vanilla planifolia</name>
    <name type="common">Vanilla</name>
    <dbReference type="NCBI Taxonomy" id="51239"/>
    <lineage>
        <taxon>Eukaryota</taxon>
        <taxon>Viridiplantae</taxon>
        <taxon>Streptophyta</taxon>
        <taxon>Embryophyta</taxon>
        <taxon>Tracheophyta</taxon>
        <taxon>Spermatophyta</taxon>
        <taxon>Magnoliopsida</taxon>
        <taxon>Liliopsida</taxon>
        <taxon>Asparagales</taxon>
        <taxon>Orchidaceae</taxon>
        <taxon>Vanilloideae</taxon>
        <taxon>Vanilleae</taxon>
        <taxon>Vanilla</taxon>
    </lineage>
</organism>
<dbReference type="EMBL" id="JADCNM010000009">
    <property type="protein sequence ID" value="KAG0467928.1"/>
    <property type="molecule type" value="Genomic_DNA"/>
</dbReference>
<sequence length="89" mass="10591">MLLTCSSIELRDEQQILFRLRERSSEEAAVGNKRPQWIVDFWQSDKLIRRRKEKGGSRKEKAESKRRRRRASILPYGFRVKPTQSTGKE</sequence>
<evidence type="ECO:0000256" key="1">
    <source>
        <dbReference type="SAM" id="MobiDB-lite"/>
    </source>
</evidence>
<feature type="compositionally biased region" description="Basic and acidic residues" evidence="1">
    <location>
        <begin position="54"/>
        <end position="63"/>
    </location>
</feature>
<accession>A0A835QFQ3</accession>
<feature type="region of interest" description="Disordered" evidence="1">
    <location>
        <begin position="51"/>
        <end position="89"/>
    </location>
</feature>
<gene>
    <name evidence="2" type="ORF">HPP92_017256</name>
</gene>
<protein>
    <submittedName>
        <fullName evidence="2">Uncharacterized protein</fullName>
    </submittedName>
</protein>
<dbReference type="Proteomes" id="UP000639772">
    <property type="component" value="Chromosome 9"/>
</dbReference>
<dbReference type="AlphaFoldDB" id="A0A835QFQ3"/>